<gene>
    <name evidence="9" type="ORF">UFOPK1537_00432</name>
</gene>
<dbReference type="InterPro" id="IPR036393">
    <property type="entry name" value="AceGlu_kinase-like_sf"/>
</dbReference>
<dbReference type="Pfam" id="PF00696">
    <property type="entry name" value="AA_kinase"/>
    <property type="match status" value="1"/>
</dbReference>
<dbReference type="InterPro" id="IPR001057">
    <property type="entry name" value="Glu/AcGlu_kinase"/>
</dbReference>
<evidence type="ECO:0000256" key="7">
    <source>
        <dbReference type="ARBA" id="ARBA00022840"/>
    </source>
</evidence>
<dbReference type="Gene3D" id="3.40.1160.10">
    <property type="entry name" value="Acetylglutamate kinase-like"/>
    <property type="match status" value="1"/>
</dbReference>
<dbReference type="PIRSF" id="PIRSF000729">
    <property type="entry name" value="GK"/>
    <property type="match status" value="1"/>
</dbReference>
<keyword evidence="5" id="KW-0547">Nucleotide-binding</keyword>
<evidence type="ECO:0000313" key="9">
    <source>
        <dbReference type="EMBL" id="CAB4552925.1"/>
    </source>
</evidence>
<protein>
    <submittedName>
        <fullName evidence="9">Unannotated protein</fullName>
    </submittedName>
</protein>
<dbReference type="GO" id="GO:0005829">
    <property type="term" value="C:cytosol"/>
    <property type="evidence" value="ECO:0007669"/>
    <property type="project" value="TreeGrafter"/>
</dbReference>
<dbReference type="NCBIfam" id="TIGR01027">
    <property type="entry name" value="proB"/>
    <property type="match status" value="1"/>
</dbReference>
<evidence type="ECO:0000256" key="3">
    <source>
        <dbReference type="ARBA" id="ARBA00022650"/>
    </source>
</evidence>
<dbReference type="FunFam" id="3.40.1160.10:FF:000006">
    <property type="entry name" value="Glutamate 5-kinase"/>
    <property type="match status" value="1"/>
</dbReference>
<dbReference type="InterPro" id="IPR005715">
    <property type="entry name" value="Glu_5kinase/COase_Synthase"/>
</dbReference>
<feature type="domain" description="Aspartate/glutamate/uridylate kinase" evidence="8">
    <location>
        <begin position="12"/>
        <end position="237"/>
    </location>
</feature>
<dbReference type="PANTHER" id="PTHR43654">
    <property type="entry name" value="GLUTAMATE 5-KINASE"/>
    <property type="match status" value="1"/>
</dbReference>
<dbReference type="InterPro" id="IPR001048">
    <property type="entry name" value="Asp/Glu/Uridylate_kinase"/>
</dbReference>
<dbReference type="EMBL" id="CAEZSX010000048">
    <property type="protein sequence ID" value="CAB4552925.1"/>
    <property type="molecule type" value="Genomic_DNA"/>
</dbReference>
<evidence type="ECO:0000256" key="2">
    <source>
        <dbReference type="ARBA" id="ARBA00022605"/>
    </source>
</evidence>
<keyword evidence="4" id="KW-0808">Transferase</keyword>
<evidence type="ECO:0000256" key="5">
    <source>
        <dbReference type="ARBA" id="ARBA00022741"/>
    </source>
</evidence>
<dbReference type="CDD" id="cd04242">
    <property type="entry name" value="AAK_G5K_ProB"/>
    <property type="match status" value="1"/>
</dbReference>
<dbReference type="GO" id="GO:0008652">
    <property type="term" value="P:amino acid biosynthetic process"/>
    <property type="evidence" value="ECO:0007669"/>
    <property type="project" value="UniProtKB-KW"/>
</dbReference>
<dbReference type="HAMAP" id="MF_00456">
    <property type="entry name" value="ProB"/>
    <property type="match status" value="1"/>
</dbReference>
<dbReference type="PANTHER" id="PTHR43654:SF1">
    <property type="entry name" value="ISOPENTENYL PHOSPHATE KINASE"/>
    <property type="match status" value="1"/>
</dbReference>
<dbReference type="PRINTS" id="PR00474">
    <property type="entry name" value="GLU5KINASE"/>
</dbReference>
<dbReference type="GO" id="GO:0005524">
    <property type="term" value="F:ATP binding"/>
    <property type="evidence" value="ECO:0007669"/>
    <property type="project" value="UniProtKB-KW"/>
</dbReference>
<dbReference type="InterPro" id="IPR041739">
    <property type="entry name" value="G5K_ProB"/>
</dbReference>
<evidence type="ECO:0000256" key="1">
    <source>
        <dbReference type="ARBA" id="ARBA00022490"/>
    </source>
</evidence>
<keyword evidence="3" id="KW-0641">Proline biosynthesis</keyword>
<keyword evidence="6" id="KW-0418">Kinase</keyword>
<reference evidence="9" key="1">
    <citation type="submission" date="2020-05" db="EMBL/GenBank/DDBJ databases">
        <authorList>
            <person name="Chiriac C."/>
            <person name="Salcher M."/>
            <person name="Ghai R."/>
            <person name="Kavagutti S V."/>
        </authorList>
    </citation>
    <scope>NUCLEOTIDE SEQUENCE</scope>
</reference>
<evidence type="ECO:0000256" key="6">
    <source>
        <dbReference type="ARBA" id="ARBA00022777"/>
    </source>
</evidence>
<evidence type="ECO:0000259" key="8">
    <source>
        <dbReference type="Pfam" id="PF00696"/>
    </source>
</evidence>
<dbReference type="InterPro" id="IPR011529">
    <property type="entry name" value="Glu_5kinase"/>
</dbReference>
<dbReference type="AlphaFoldDB" id="A0A6J6CP25"/>
<sequence>MSDHGSWLANAKRVVVKIGSNSVTGVNEDKIDNLVDALAGAMKRGTQVVLVSSGAIATGMPLFDFEKKPTDLDTFQALAAVGQFRLISKYQKSLERFGIIAGQVLLTLPDIDNNDTRENARKALERLFDLKALPIVNENDTVATTEIRFGDNDHLAAMVSILIDADALVLLSDVDGIYDMPPTNPDAKLISNVPFDMDMAAFEIGGTNTGVGTGGAITKVAAARECTEAGIGVVVTNANKVGAVLAGESLGSFFEPRPQSKGSQG</sequence>
<organism evidence="9">
    <name type="scientific">freshwater metagenome</name>
    <dbReference type="NCBI Taxonomy" id="449393"/>
    <lineage>
        <taxon>unclassified sequences</taxon>
        <taxon>metagenomes</taxon>
        <taxon>ecological metagenomes</taxon>
    </lineage>
</organism>
<keyword evidence="2" id="KW-0028">Amino-acid biosynthesis</keyword>
<accession>A0A6J6CP25</accession>
<name>A0A6J6CP25_9ZZZZ</name>
<evidence type="ECO:0000256" key="4">
    <source>
        <dbReference type="ARBA" id="ARBA00022679"/>
    </source>
</evidence>
<proteinExistence type="inferred from homology"/>
<keyword evidence="7" id="KW-0067">ATP-binding</keyword>
<dbReference type="GO" id="GO:0004349">
    <property type="term" value="F:glutamate 5-kinase activity"/>
    <property type="evidence" value="ECO:0007669"/>
    <property type="project" value="InterPro"/>
</dbReference>
<dbReference type="SUPFAM" id="SSF53633">
    <property type="entry name" value="Carbamate kinase-like"/>
    <property type="match status" value="1"/>
</dbReference>
<keyword evidence="1" id="KW-0963">Cytoplasm</keyword>